<dbReference type="GO" id="GO:0009450">
    <property type="term" value="P:gamma-aminobutyric acid catabolic process"/>
    <property type="evidence" value="ECO:0007669"/>
    <property type="project" value="TreeGrafter"/>
</dbReference>
<dbReference type="InterPro" id="IPR016161">
    <property type="entry name" value="Ald_DH/histidinol_DH"/>
</dbReference>
<dbReference type="AlphaFoldDB" id="A0A918LA63"/>
<evidence type="ECO:0000313" key="5">
    <source>
        <dbReference type="Proteomes" id="UP000606194"/>
    </source>
</evidence>
<dbReference type="RefSeq" id="WP_053744043.1">
    <property type="nucleotide sequence ID" value="NZ_BMTL01000045.1"/>
</dbReference>
<organism evidence="4 5">
    <name type="scientific">Streptomyces humidus</name>
    <dbReference type="NCBI Taxonomy" id="52259"/>
    <lineage>
        <taxon>Bacteria</taxon>
        <taxon>Bacillati</taxon>
        <taxon>Actinomycetota</taxon>
        <taxon>Actinomycetes</taxon>
        <taxon>Kitasatosporales</taxon>
        <taxon>Streptomycetaceae</taxon>
        <taxon>Streptomyces</taxon>
    </lineage>
</organism>
<dbReference type="Gene3D" id="3.40.605.10">
    <property type="entry name" value="Aldehyde Dehydrogenase, Chain A, domain 1"/>
    <property type="match status" value="1"/>
</dbReference>
<dbReference type="FunFam" id="3.40.309.10:FF:000004">
    <property type="entry name" value="Succinate-semialdehyde dehydrogenase I"/>
    <property type="match status" value="1"/>
</dbReference>
<comment type="caution">
    <text evidence="4">The sequence shown here is derived from an EMBL/GenBank/DDBJ whole genome shotgun (WGS) entry which is preliminary data.</text>
</comment>
<proteinExistence type="inferred from homology"/>
<reference evidence="4" key="2">
    <citation type="submission" date="2020-09" db="EMBL/GenBank/DDBJ databases">
        <authorList>
            <person name="Sun Q."/>
            <person name="Ohkuma M."/>
        </authorList>
    </citation>
    <scope>NUCLEOTIDE SEQUENCE</scope>
    <source>
        <strain evidence="4">JCM 4386</strain>
    </source>
</reference>
<dbReference type="GO" id="GO:0004777">
    <property type="term" value="F:succinate-semialdehyde dehydrogenase (NAD+) activity"/>
    <property type="evidence" value="ECO:0007669"/>
    <property type="project" value="TreeGrafter"/>
</dbReference>
<dbReference type="InterPro" id="IPR016163">
    <property type="entry name" value="Ald_DH_C"/>
</dbReference>
<dbReference type="FunFam" id="3.40.605.10:FF:000005">
    <property type="entry name" value="Succinate-semialdehyde dehydrogenase I"/>
    <property type="match status" value="1"/>
</dbReference>
<feature type="domain" description="Aldehyde dehydrogenase" evidence="3">
    <location>
        <begin position="21"/>
        <end position="485"/>
    </location>
</feature>
<dbReference type="InterPro" id="IPR015590">
    <property type="entry name" value="Aldehyde_DH_dom"/>
</dbReference>
<reference evidence="4" key="1">
    <citation type="journal article" date="2014" name="Int. J. Syst. Evol. Microbiol.">
        <title>Complete genome sequence of Corynebacterium casei LMG S-19264T (=DSM 44701T), isolated from a smear-ripened cheese.</title>
        <authorList>
            <consortium name="US DOE Joint Genome Institute (JGI-PGF)"/>
            <person name="Walter F."/>
            <person name="Albersmeier A."/>
            <person name="Kalinowski J."/>
            <person name="Ruckert C."/>
        </authorList>
    </citation>
    <scope>NUCLEOTIDE SEQUENCE</scope>
    <source>
        <strain evidence="4">JCM 4386</strain>
    </source>
</reference>
<evidence type="ECO:0000313" key="4">
    <source>
        <dbReference type="EMBL" id="GGS24639.1"/>
    </source>
</evidence>
<dbReference type="EMBL" id="BMTL01000045">
    <property type="protein sequence ID" value="GGS24639.1"/>
    <property type="molecule type" value="Genomic_DNA"/>
</dbReference>
<dbReference type="PROSITE" id="PS00070">
    <property type="entry name" value="ALDEHYDE_DEHYDR_CYS"/>
    <property type="match status" value="1"/>
</dbReference>
<dbReference type="Pfam" id="PF00171">
    <property type="entry name" value="Aldedh"/>
    <property type="match status" value="1"/>
</dbReference>
<dbReference type="SUPFAM" id="SSF53720">
    <property type="entry name" value="ALDH-like"/>
    <property type="match status" value="1"/>
</dbReference>
<comment type="similarity">
    <text evidence="1">Belongs to the aldehyde dehydrogenase family.</text>
</comment>
<dbReference type="Proteomes" id="UP000606194">
    <property type="component" value="Unassembled WGS sequence"/>
</dbReference>
<dbReference type="CDD" id="cd07103">
    <property type="entry name" value="ALDH_F5_SSADH_GabD"/>
    <property type="match status" value="1"/>
</dbReference>
<name>A0A918LA63_9ACTN</name>
<dbReference type="PANTHER" id="PTHR43353">
    <property type="entry name" value="SUCCINATE-SEMIALDEHYDE DEHYDROGENASE, MITOCHONDRIAL"/>
    <property type="match status" value="1"/>
</dbReference>
<accession>A0A918LA63</accession>
<evidence type="ECO:0000256" key="1">
    <source>
        <dbReference type="ARBA" id="ARBA00009986"/>
    </source>
</evidence>
<dbReference type="InterPro" id="IPR016160">
    <property type="entry name" value="Ald_DH_CS_CYS"/>
</dbReference>
<gene>
    <name evidence="4" type="ORF">GCM10010269_74160</name>
</gene>
<evidence type="ECO:0000256" key="2">
    <source>
        <dbReference type="ARBA" id="ARBA00023002"/>
    </source>
</evidence>
<evidence type="ECO:0000259" key="3">
    <source>
        <dbReference type="Pfam" id="PF00171"/>
    </source>
</evidence>
<dbReference type="PANTHER" id="PTHR43353:SF5">
    <property type="entry name" value="SUCCINATE-SEMIALDEHYDE DEHYDROGENASE, MITOCHONDRIAL"/>
    <property type="match status" value="1"/>
</dbReference>
<keyword evidence="2" id="KW-0560">Oxidoreductase</keyword>
<dbReference type="InterPro" id="IPR016162">
    <property type="entry name" value="Ald_DH_N"/>
</dbReference>
<sequence length="489" mass="51913">MTAENSARSTSAATLYIDGAWRAAALGREFDVFNPADGSVLGAASDGSASEARSAVDSAAAAFAWWSRTTAYERAAYLERAHALMLERAEDLAVLMTKEQGKPLKAARNEVRYAADFLSWYAEEAKRVYGATIPSSRAGHRFMTMRQPVGVVAAITPWNYPVSMITRKVAPAIAAGCTIVLKPAEQTPLCAVAVFQVLHDAGLPAGVVNLVTTSDPAPVGDALLDSPAVRKLTFTGSTEVGMMLGAKAAHTVKRVSLELGGHAPFLVFGDADPRRAAKGLGLVKFLNTGQACICPNRVFVQRELVDDFLNVLVQRVSAMKAGNGLDQDVTIGPLIDEAAMTKMRRQVTNAVDHGAKVLTGGERLTDPRLPGGRFFAPTVLTDVTPEMDIYHEETFGPIAPVIAFDDEDEAIAMANDTAYGLAAYVYTENLSRALRVTEALRFGIVGINDINPTSSAAPFGGTGHSGLGREGGPQGIDEYLDTKLVGITL</sequence>
<protein>
    <submittedName>
        <fullName evidence="4">NAD-dependent succinate-semialdehyde dehydrogenase</fullName>
    </submittedName>
</protein>
<dbReference type="Gene3D" id="3.40.309.10">
    <property type="entry name" value="Aldehyde Dehydrogenase, Chain A, domain 2"/>
    <property type="match status" value="1"/>
</dbReference>
<keyword evidence="5" id="KW-1185">Reference proteome</keyword>
<dbReference type="InterPro" id="IPR050740">
    <property type="entry name" value="Aldehyde_DH_Superfamily"/>
</dbReference>